<keyword evidence="2" id="KW-1185">Reference proteome</keyword>
<proteinExistence type="predicted"/>
<dbReference type="Proteomes" id="UP001241377">
    <property type="component" value="Unassembled WGS sequence"/>
</dbReference>
<organism evidence="1 2">
    <name type="scientific">Naganishia cerealis</name>
    <dbReference type="NCBI Taxonomy" id="610337"/>
    <lineage>
        <taxon>Eukaryota</taxon>
        <taxon>Fungi</taxon>
        <taxon>Dikarya</taxon>
        <taxon>Basidiomycota</taxon>
        <taxon>Agaricomycotina</taxon>
        <taxon>Tremellomycetes</taxon>
        <taxon>Filobasidiales</taxon>
        <taxon>Filobasidiaceae</taxon>
        <taxon>Naganishia</taxon>
    </lineage>
</organism>
<accession>A0ACC2WDH5</accession>
<dbReference type="EMBL" id="JASBWR010000019">
    <property type="protein sequence ID" value="KAJ9108602.1"/>
    <property type="molecule type" value="Genomic_DNA"/>
</dbReference>
<comment type="caution">
    <text evidence="1">The sequence shown here is derived from an EMBL/GenBank/DDBJ whole genome shotgun (WGS) entry which is preliminary data.</text>
</comment>
<evidence type="ECO:0000313" key="1">
    <source>
        <dbReference type="EMBL" id="KAJ9108602.1"/>
    </source>
</evidence>
<evidence type="ECO:0000313" key="2">
    <source>
        <dbReference type="Proteomes" id="UP001241377"/>
    </source>
</evidence>
<protein>
    <submittedName>
        <fullName evidence="1">Uncharacterized protein</fullName>
    </submittedName>
</protein>
<sequence length="265" mass="28468">MNAATPQRPVLTHQPTSQKRKRISDGEPSDETFTGNDSGMLMNMDDMNGIHGAVIEGGGQGWQGRLFEGDNRETKVSFTLRNRPLLTDSCRLERELVQRKGADLLHILLQQLRTVDNTPNSTIDDPFLSQQYSTCGQTVGMSLPPTPATLNGHTEYPGVPLNLNAVNTGMDVDMSGTSYLAPGQNPLSVQPFSPSLGAPPSSIGLLQPSASSDKGPQPVNTSVAPPSVAMHEMQESEGLEVGQGISKEDMLRIKQEVANARNVHG</sequence>
<name>A0ACC2WDH5_9TREE</name>
<gene>
    <name evidence="1" type="ORF">QFC19_002319</name>
</gene>
<reference evidence="1" key="1">
    <citation type="submission" date="2023-04" db="EMBL/GenBank/DDBJ databases">
        <title>Draft Genome sequencing of Naganishia species isolated from polar environments using Oxford Nanopore Technology.</title>
        <authorList>
            <person name="Leo P."/>
            <person name="Venkateswaran K."/>
        </authorList>
    </citation>
    <scope>NUCLEOTIDE SEQUENCE</scope>
    <source>
        <strain evidence="1">MNA-CCFEE 5261</strain>
    </source>
</reference>